<accession>A0A0U2W1J7</accession>
<dbReference type="InterPro" id="IPR003439">
    <property type="entry name" value="ABC_transporter-like_ATP-bd"/>
</dbReference>
<dbReference type="GO" id="GO:0042626">
    <property type="term" value="F:ATPase-coupled transmembrane transporter activity"/>
    <property type="evidence" value="ECO:0007669"/>
    <property type="project" value="TreeGrafter"/>
</dbReference>
<dbReference type="Pfam" id="PF00005">
    <property type="entry name" value="ABC_tran"/>
    <property type="match status" value="1"/>
</dbReference>
<dbReference type="PROSITE" id="PS00211">
    <property type="entry name" value="ABC_TRANSPORTER_1"/>
    <property type="match status" value="1"/>
</dbReference>
<dbReference type="GO" id="GO:0043190">
    <property type="term" value="C:ATP-binding cassette (ABC) transporter complex"/>
    <property type="evidence" value="ECO:0007669"/>
    <property type="project" value="TreeGrafter"/>
</dbReference>
<dbReference type="SUPFAM" id="SSF52540">
    <property type="entry name" value="P-loop containing nucleoside triphosphate hydrolases"/>
    <property type="match status" value="1"/>
</dbReference>
<evidence type="ECO:0000256" key="13">
    <source>
        <dbReference type="SAM" id="Phobius"/>
    </source>
</evidence>
<dbReference type="PANTHER" id="PTHR43553">
    <property type="entry name" value="HEAVY METAL TRANSPORTER"/>
    <property type="match status" value="1"/>
</dbReference>
<dbReference type="PATRIC" id="fig|162209.4.peg.2169"/>
<dbReference type="SMART" id="SM00382">
    <property type="entry name" value="AAA"/>
    <property type="match status" value="1"/>
</dbReference>
<evidence type="ECO:0000256" key="12">
    <source>
        <dbReference type="SAM" id="MobiDB-lite"/>
    </source>
</evidence>
<dbReference type="STRING" id="162209.IJ22_20460"/>
<comment type="similarity">
    <text evidence="3">Belongs to the ABC transporter superfamily.</text>
</comment>
<evidence type="ECO:0000256" key="10">
    <source>
        <dbReference type="ARBA" id="ARBA00022989"/>
    </source>
</evidence>
<dbReference type="InterPro" id="IPR003339">
    <property type="entry name" value="ABC/ECF_trnsptr_transmembrane"/>
</dbReference>
<feature type="transmembrane region" description="Helical" evidence="13">
    <location>
        <begin position="341"/>
        <end position="358"/>
    </location>
</feature>
<dbReference type="RefSeq" id="WP_062408689.1">
    <property type="nucleotide sequence ID" value="NZ_BJCS01000001.1"/>
</dbReference>
<feature type="transmembrane region" description="Helical" evidence="13">
    <location>
        <begin position="370"/>
        <end position="392"/>
    </location>
</feature>
<organism evidence="14 15">
    <name type="scientific">Paenibacillus naphthalenovorans</name>
    <dbReference type="NCBI Taxonomy" id="162209"/>
    <lineage>
        <taxon>Bacteria</taxon>
        <taxon>Bacillati</taxon>
        <taxon>Bacillota</taxon>
        <taxon>Bacilli</taxon>
        <taxon>Bacillales</taxon>
        <taxon>Paenibacillaceae</taxon>
        <taxon>Paenibacillus</taxon>
    </lineage>
</organism>
<evidence type="ECO:0000256" key="5">
    <source>
        <dbReference type="ARBA" id="ARBA00022475"/>
    </source>
</evidence>
<dbReference type="CDD" id="cd03225">
    <property type="entry name" value="ABC_cobalt_CbiO_domain1"/>
    <property type="match status" value="1"/>
</dbReference>
<keyword evidence="4" id="KW-0813">Transport</keyword>
<dbReference type="EMBL" id="CP013652">
    <property type="protein sequence ID" value="ALS22420.1"/>
    <property type="molecule type" value="Genomic_DNA"/>
</dbReference>
<reference evidence="15" key="1">
    <citation type="submission" date="2015-12" db="EMBL/GenBank/DDBJ databases">
        <title>Complete genome sequences of two moderately thermophilic Paenibacillus species.</title>
        <authorList>
            <person name="Butler R.III."/>
            <person name="Wang J."/>
            <person name="Stark B.C."/>
            <person name="Pombert J.-F."/>
        </authorList>
    </citation>
    <scope>NUCLEOTIDE SEQUENCE [LARGE SCALE GENOMIC DNA]</scope>
    <source>
        <strain evidence="15">32O-Y</strain>
    </source>
</reference>
<dbReference type="Gene3D" id="3.40.50.300">
    <property type="entry name" value="P-loop containing nucleotide triphosphate hydrolases"/>
    <property type="match status" value="1"/>
</dbReference>
<keyword evidence="10 13" id="KW-1133">Transmembrane helix</keyword>
<keyword evidence="5" id="KW-1003">Cell membrane</keyword>
<name>A0A0U2W1J7_9BACL</name>
<dbReference type="CDD" id="cd16914">
    <property type="entry name" value="EcfT"/>
    <property type="match status" value="1"/>
</dbReference>
<feature type="compositionally biased region" description="Polar residues" evidence="12">
    <location>
        <begin position="281"/>
        <end position="294"/>
    </location>
</feature>
<keyword evidence="11 13" id="KW-0472">Membrane</keyword>
<dbReference type="InterPro" id="IPR015856">
    <property type="entry name" value="ABC_transpr_CbiO/EcfA_su"/>
</dbReference>
<sequence length="564" mass="62834">MPIKVSGLTVFTDHGRTGTILNNIHCTVQDRTMTLVIGKAGSGKSTLLRSLAGLTENIEGNVFYDDLPLWKQGRIDRQLLLRSVLAFQFPEHQLFARTVQGEFDYSLRAYRLPKPEKLRRTAAAMEGQRLPASYLSLSPFILSGGQKRRVALATIMAPETPWLLLDEPSAGLDGSSLARLKEELAQWKRRRGIVLATHDLDAFLPIADRVLLMEHGQVVADLTPKELYTNPQLLVQTGIGLTDAMKVAESLREAGLPIPSGALTPQQVAGTLAREICGMPQQPQVRSTQNTPPTGYQPAQPRSQAADRPVKSFIYSMDAKLKWMIYMLISVGIILQQQWKGLWVALLFAALCLSLLLPEDRRKLKRMSKPLLWFMAIAVLTSGIQISFGQGIPWTDRLGFSVESARETLRRLFTFFEITLIGLVFTLSTSTSHMKQGLEIALRPLKRIKAPTEMLALAASLVLRFIPLIIEETERFAMIAKARGKRTSRRGPIGMREIPVFVIPLLISLFQAVEELILAMEMKGYMTGSPQHVPAVKAEGRWDKMAVLISTIFFFILIGIRLSG</sequence>
<evidence type="ECO:0000313" key="14">
    <source>
        <dbReference type="EMBL" id="ALS22420.1"/>
    </source>
</evidence>
<evidence type="ECO:0000313" key="15">
    <source>
        <dbReference type="Proteomes" id="UP000061660"/>
    </source>
</evidence>
<comment type="subcellular location">
    <subcellularLocation>
        <location evidence="2">Cell membrane</location>
        <topology evidence="2">Peripheral membrane protein</topology>
    </subcellularLocation>
    <subcellularLocation>
        <location evidence="1">Membrane</location>
        <topology evidence="1">Multi-pass membrane protein</topology>
    </subcellularLocation>
</comment>
<evidence type="ECO:0000256" key="8">
    <source>
        <dbReference type="ARBA" id="ARBA00022840"/>
    </source>
</evidence>
<gene>
    <name evidence="14" type="ORF">IJ22_20460</name>
</gene>
<feature type="region of interest" description="Disordered" evidence="12">
    <location>
        <begin position="281"/>
        <end position="305"/>
    </location>
</feature>
<dbReference type="AlphaFoldDB" id="A0A0U2W1J7"/>
<dbReference type="KEGG" id="pnp:IJ22_20460"/>
<keyword evidence="8" id="KW-0067">ATP-binding</keyword>
<dbReference type="OrthoDB" id="2035889at2"/>
<evidence type="ECO:0000256" key="7">
    <source>
        <dbReference type="ARBA" id="ARBA00022741"/>
    </source>
</evidence>
<keyword evidence="7" id="KW-0547">Nucleotide-binding</keyword>
<feature type="transmembrane region" description="Helical" evidence="13">
    <location>
        <begin position="545"/>
        <end position="563"/>
    </location>
</feature>
<evidence type="ECO:0000256" key="9">
    <source>
        <dbReference type="ARBA" id="ARBA00022967"/>
    </source>
</evidence>
<protein>
    <submittedName>
        <fullName evidence="14">ABC transporter</fullName>
    </submittedName>
</protein>
<dbReference type="GO" id="GO:0005524">
    <property type="term" value="F:ATP binding"/>
    <property type="evidence" value="ECO:0007669"/>
    <property type="project" value="UniProtKB-KW"/>
</dbReference>
<dbReference type="Pfam" id="PF02361">
    <property type="entry name" value="CbiQ"/>
    <property type="match status" value="1"/>
</dbReference>
<dbReference type="InterPro" id="IPR027417">
    <property type="entry name" value="P-loop_NTPase"/>
</dbReference>
<dbReference type="Proteomes" id="UP000061660">
    <property type="component" value="Chromosome"/>
</dbReference>
<keyword evidence="15" id="KW-1185">Reference proteome</keyword>
<keyword evidence="6 13" id="KW-0812">Transmembrane</keyword>
<dbReference type="GO" id="GO:0016887">
    <property type="term" value="F:ATP hydrolysis activity"/>
    <property type="evidence" value="ECO:0007669"/>
    <property type="project" value="InterPro"/>
</dbReference>
<feature type="transmembrane region" description="Helical" evidence="13">
    <location>
        <begin position="412"/>
        <end position="431"/>
    </location>
</feature>
<evidence type="ECO:0000256" key="2">
    <source>
        <dbReference type="ARBA" id="ARBA00004202"/>
    </source>
</evidence>
<dbReference type="PROSITE" id="PS50893">
    <property type="entry name" value="ABC_TRANSPORTER_2"/>
    <property type="match status" value="1"/>
</dbReference>
<dbReference type="InterPro" id="IPR017871">
    <property type="entry name" value="ABC_transporter-like_CS"/>
</dbReference>
<evidence type="ECO:0000256" key="4">
    <source>
        <dbReference type="ARBA" id="ARBA00022448"/>
    </source>
</evidence>
<feature type="transmembrane region" description="Helical" evidence="13">
    <location>
        <begin position="498"/>
        <end position="518"/>
    </location>
</feature>
<evidence type="ECO:0000256" key="1">
    <source>
        <dbReference type="ARBA" id="ARBA00004141"/>
    </source>
</evidence>
<reference evidence="14 15" key="2">
    <citation type="journal article" date="2016" name="Genome Announc.">
        <title>Complete Genome Sequences of Two Interactive Moderate Thermophiles, Paenibacillus napthalenovorans 32O-Y and Paenibacillus sp. 32O-W.</title>
        <authorList>
            <person name="Butler R.R.III."/>
            <person name="Wang J."/>
            <person name="Stark B.C."/>
            <person name="Pombert J.F."/>
        </authorList>
    </citation>
    <scope>NUCLEOTIDE SEQUENCE [LARGE SCALE GENOMIC DNA]</scope>
    <source>
        <strain evidence="14 15">32O-Y</strain>
    </source>
</reference>
<evidence type="ECO:0000256" key="3">
    <source>
        <dbReference type="ARBA" id="ARBA00005417"/>
    </source>
</evidence>
<proteinExistence type="inferred from homology"/>
<evidence type="ECO:0000256" key="6">
    <source>
        <dbReference type="ARBA" id="ARBA00022692"/>
    </source>
</evidence>
<keyword evidence="9" id="KW-1278">Translocase</keyword>
<dbReference type="InterPro" id="IPR050095">
    <property type="entry name" value="ECF_ABC_transporter_ATP-bd"/>
</dbReference>
<dbReference type="InterPro" id="IPR003593">
    <property type="entry name" value="AAA+_ATPase"/>
</dbReference>
<evidence type="ECO:0000256" key="11">
    <source>
        <dbReference type="ARBA" id="ARBA00023136"/>
    </source>
</evidence>